<accession>A0A378RNJ2</accession>
<gene>
    <name evidence="1" type="ORF">NCTC11179_02137</name>
</gene>
<name>A0A378RNJ2_MYROD</name>
<sequence>MAIRKPYIGQMDRRINIHRVVIQKDKVGQEKTVREEFSKTYAKLENDYGSREVDMAVMNETTRVYVIRWRKEIEQEGIKMLIEDQGVFFTILSVSPLGRRSHLILKCVNEQ</sequence>
<protein>
    <submittedName>
        <fullName evidence="1">Bacteriophage head-tail adaptor</fullName>
    </submittedName>
</protein>
<dbReference type="Proteomes" id="UP000255024">
    <property type="component" value="Unassembled WGS sequence"/>
</dbReference>
<proteinExistence type="predicted"/>
<keyword evidence="2" id="KW-1185">Reference proteome</keyword>
<organism evidence="1 2">
    <name type="scientific">Myroides odoratus</name>
    <name type="common">Flavobacterium odoratum</name>
    <dbReference type="NCBI Taxonomy" id="256"/>
    <lineage>
        <taxon>Bacteria</taxon>
        <taxon>Pseudomonadati</taxon>
        <taxon>Bacteroidota</taxon>
        <taxon>Flavobacteriia</taxon>
        <taxon>Flavobacteriales</taxon>
        <taxon>Flavobacteriaceae</taxon>
        <taxon>Myroides</taxon>
    </lineage>
</organism>
<dbReference type="Pfam" id="PF05521">
    <property type="entry name" value="Phage_HCP"/>
    <property type="match status" value="1"/>
</dbReference>
<dbReference type="InterPro" id="IPR008767">
    <property type="entry name" value="Phage_SPP1_head-tail_adaptor"/>
</dbReference>
<dbReference type="RefSeq" id="WP_115091499.1">
    <property type="nucleotide sequence ID" value="NZ_CP068107.1"/>
</dbReference>
<dbReference type="AlphaFoldDB" id="A0A378RNJ2"/>
<dbReference type="EMBL" id="UGQL01000001">
    <property type="protein sequence ID" value="STZ28586.1"/>
    <property type="molecule type" value="Genomic_DNA"/>
</dbReference>
<dbReference type="InterPro" id="IPR038666">
    <property type="entry name" value="SSP1_head-tail_sf"/>
</dbReference>
<evidence type="ECO:0000313" key="1">
    <source>
        <dbReference type="EMBL" id="STZ28586.1"/>
    </source>
</evidence>
<dbReference type="Gene3D" id="2.40.10.270">
    <property type="entry name" value="Bacteriophage SPP1 head-tail adaptor protein"/>
    <property type="match status" value="1"/>
</dbReference>
<evidence type="ECO:0000313" key="2">
    <source>
        <dbReference type="Proteomes" id="UP000255024"/>
    </source>
</evidence>
<reference evidence="1 2" key="1">
    <citation type="submission" date="2018-06" db="EMBL/GenBank/DDBJ databases">
        <authorList>
            <consortium name="Pathogen Informatics"/>
            <person name="Doyle S."/>
        </authorList>
    </citation>
    <scope>NUCLEOTIDE SEQUENCE [LARGE SCALE GENOMIC DNA]</scope>
    <source>
        <strain evidence="1 2">NCTC11179</strain>
    </source>
</reference>